<dbReference type="OMA" id="GDYRHSE"/>
<feature type="compositionally biased region" description="Polar residues" evidence="1">
    <location>
        <begin position="571"/>
        <end position="590"/>
    </location>
</feature>
<dbReference type="GeneID" id="19462273"/>
<organism evidence="3 4">
    <name type="scientific">Glarea lozoyensis (strain ATCC 20868 / MF5171)</name>
    <dbReference type="NCBI Taxonomy" id="1116229"/>
    <lineage>
        <taxon>Eukaryota</taxon>
        <taxon>Fungi</taxon>
        <taxon>Dikarya</taxon>
        <taxon>Ascomycota</taxon>
        <taxon>Pezizomycotina</taxon>
        <taxon>Leotiomycetes</taxon>
        <taxon>Helotiales</taxon>
        <taxon>Helotiaceae</taxon>
        <taxon>Glarea</taxon>
    </lineage>
</organism>
<gene>
    <name evidence="3" type="ORF">GLAREA_03218</name>
</gene>
<feature type="compositionally biased region" description="Basic and acidic residues" evidence="1">
    <location>
        <begin position="37"/>
        <end position="52"/>
    </location>
</feature>
<dbReference type="Pfam" id="PF24355">
    <property type="entry name" value="DUF7514"/>
    <property type="match status" value="1"/>
</dbReference>
<dbReference type="Proteomes" id="UP000016922">
    <property type="component" value="Unassembled WGS sequence"/>
</dbReference>
<dbReference type="HOGENOM" id="CLU_399034_0_0_1"/>
<evidence type="ECO:0000313" key="3">
    <source>
        <dbReference type="EMBL" id="EPE27303.1"/>
    </source>
</evidence>
<feature type="region of interest" description="Disordered" evidence="1">
    <location>
        <begin position="1"/>
        <end position="189"/>
    </location>
</feature>
<dbReference type="EMBL" id="KE145370">
    <property type="protein sequence ID" value="EPE27303.1"/>
    <property type="molecule type" value="Genomic_DNA"/>
</dbReference>
<dbReference type="InterPro" id="IPR055936">
    <property type="entry name" value="DUF7514"/>
</dbReference>
<feature type="compositionally biased region" description="Basic and acidic residues" evidence="1">
    <location>
        <begin position="87"/>
        <end position="98"/>
    </location>
</feature>
<evidence type="ECO:0000256" key="1">
    <source>
        <dbReference type="SAM" id="MobiDB-lite"/>
    </source>
</evidence>
<feature type="compositionally biased region" description="Low complexity" evidence="1">
    <location>
        <begin position="114"/>
        <end position="137"/>
    </location>
</feature>
<dbReference type="PANTHER" id="PTHR39611">
    <property type="entry name" value="HYDROXYPROLINE-RICH GLYCOPROTEIN DZ-HRGP-RELATED"/>
    <property type="match status" value="1"/>
</dbReference>
<evidence type="ECO:0000259" key="2">
    <source>
        <dbReference type="Pfam" id="PF24355"/>
    </source>
</evidence>
<feature type="compositionally biased region" description="Basic and acidic residues" evidence="1">
    <location>
        <begin position="647"/>
        <end position="656"/>
    </location>
</feature>
<evidence type="ECO:0000313" key="4">
    <source>
        <dbReference type="Proteomes" id="UP000016922"/>
    </source>
</evidence>
<proteinExistence type="predicted"/>
<dbReference type="AlphaFoldDB" id="S3DL83"/>
<accession>S3DL83</accession>
<dbReference type="OrthoDB" id="5413703at2759"/>
<dbReference type="eggNOG" id="ENOG502S6DG">
    <property type="taxonomic scope" value="Eukaryota"/>
</dbReference>
<protein>
    <recommendedName>
        <fullName evidence="2">DUF7514 domain-containing protein</fullName>
    </recommendedName>
</protein>
<feature type="compositionally biased region" description="Basic and acidic residues" evidence="1">
    <location>
        <begin position="453"/>
        <end position="525"/>
    </location>
</feature>
<feature type="domain" description="DUF7514" evidence="2">
    <location>
        <begin position="203"/>
        <end position="370"/>
    </location>
</feature>
<reference evidence="3 4" key="1">
    <citation type="journal article" date="2013" name="BMC Genomics">
        <title>Genomics-driven discovery of the pneumocandin biosynthetic gene cluster in the fungus Glarea lozoyensis.</title>
        <authorList>
            <person name="Chen L."/>
            <person name="Yue Q."/>
            <person name="Zhang X."/>
            <person name="Xiang M."/>
            <person name="Wang C."/>
            <person name="Li S."/>
            <person name="Che Y."/>
            <person name="Ortiz-Lopez F.J."/>
            <person name="Bills G.F."/>
            <person name="Liu X."/>
            <person name="An Z."/>
        </authorList>
    </citation>
    <scope>NUCLEOTIDE SEQUENCE [LARGE SCALE GENOMIC DNA]</scope>
    <source>
        <strain evidence="4">ATCC 20868 / MF5171</strain>
    </source>
</reference>
<keyword evidence="4" id="KW-1185">Reference proteome</keyword>
<dbReference type="RefSeq" id="XP_008086493.1">
    <property type="nucleotide sequence ID" value="XM_008088302.1"/>
</dbReference>
<name>S3DL83_GLAL2</name>
<feature type="compositionally biased region" description="Basic and acidic residues" evidence="1">
    <location>
        <begin position="625"/>
        <end position="639"/>
    </location>
</feature>
<dbReference type="PANTHER" id="PTHR39611:SF1">
    <property type="entry name" value="HYDROXYPROLINE-RICH GLYCOPROTEIN DZ-HRGP"/>
    <property type="match status" value="1"/>
</dbReference>
<sequence>MAYEYDEYGRLRGNGESAFFEPSHPIPEHYPTTDYYSDSRDNIPRRPDDRQRASPLKQNRAQKMSTTSMDSDSSEHVSAETIAAITERIKQEVLEHLKQTGSMDGQPKAEPMQRRSSTRSASTSSHRSVSPPSTRRVYTPPSPVLPSKSAYPPPPPMARKSPPVSPTDKGPGVRFTNREPKTRPAGTRTFSQLELSTIDLKWGQLFENDGTPTPRLGQFLRGLANHIVDDYNPKKSIVVTPAKLTEYYSKFPIERELKGLTSIFKSQNNENISKFFQALGCQHFLIQDDTRNEPTIPALTPLGFAHLMTLMILAYPEEEAKRLEKVVLDCPIDADGQTVDGKPERLPKAISRHLLPEVEDRASKRLVDKAIEEFVQTSDKKPKSPTLSRNSSTSQARRPPVEIHQSAPKSKPIERERKPYAGTPSDNSNVSEDSVKIERERQPYSAQPGAGKVYDDSRPTRRESSGRRESRDRRESANRSDRRERESSTNGRRDSSMRRESTRDSTRRESSSSRTRDLPTREPTQHHRTQSNTSSNFNPPPQTQPRARRRRDSSPPIRNYGRHSEPVNLDSKYTTAPIPSSTYPGSATSTFPPPPPPIDIRTARKRGSQDYGRGEEAFVTGEFSSPREAERWDRLREEGVGSAGGAYEREGGRGSVDHGVGGGGQGQGAPVEDWYREPPRGTGYYASRGY</sequence>
<feature type="compositionally biased region" description="Polar residues" evidence="1">
    <location>
        <begin position="385"/>
        <end position="396"/>
    </location>
</feature>
<dbReference type="KEGG" id="glz:GLAREA_03218"/>
<feature type="region of interest" description="Disordered" evidence="1">
    <location>
        <begin position="374"/>
        <end position="690"/>
    </location>
</feature>
<feature type="compositionally biased region" description="Basic and acidic residues" evidence="1">
    <location>
        <begin position="433"/>
        <end position="442"/>
    </location>
</feature>